<dbReference type="InterPro" id="IPR013785">
    <property type="entry name" value="Aldolase_TIM"/>
</dbReference>
<name>A0A2A4Z3L4_9PROT</name>
<protein>
    <submittedName>
        <fullName evidence="4">NADH:flavin oxidoreductase</fullName>
    </submittedName>
</protein>
<dbReference type="GO" id="GO:0016491">
    <property type="term" value="F:oxidoreductase activity"/>
    <property type="evidence" value="ECO:0007669"/>
    <property type="project" value="UniProtKB-KW"/>
</dbReference>
<dbReference type="Pfam" id="PF00724">
    <property type="entry name" value="Oxidored_FMN"/>
    <property type="match status" value="1"/>
</dbReference>
<evidence type="ECO:0000256" key="1">
    <source>
        <dbReference type="ARBA" id="ARBA00022630"/>
    </source>
</evidence>
<evidence type="ECO:0000313" key="4">
    <source>
        <dbReference type="EMBL" id="PCJ01607.1"/>
    </source>
</evidence>
<dbReference type="GO" id="GO:0010181">
    <property type="term" value="F:FMN binding"/>
    <property type="evidence" value="ECO:0007669"/>
    <property type="project" value="InterPro"/>
</dbReference>
<dbReference type="EMBL" id="NVUS01000007">
    <property type="protein sequence ID" value="PCJ01607.1"/>
    <property type="molecule type" value="Genomic_DNA"/>
</dbReference>
<dbReference type="InterPro" id="IPR001155">
    <property type="entry name" value="OxRdtase_FMN_N"/>
</dbReference>
<reference evidence="4" key="2">
    <citation type="journal article" date="2018" name="ISME J.">
        <title>A dynamic microbial community with high functional redundancy inhabits the cold, oxic subseafloor aquifer.</title>
        <authorList>
            <person name="Tully B.J."/>
            <person name="Wheat C.G."/>
            <person name="Glazer B.T."/>
            <person name="Huber J.A."/>
        </authorList>
    </citation>
    <scope>NUCLEOTIDE SEQUENCE</scope>
    <source>
        <strain evidence="4">NORP83</strain>
    </source>
</reference>
<keyword evidence="2" id="KW-0560">Oxidoreductase</keyword>
<comment type="caution">
    <text evidence="4">The sequence shown here is derived from an EMBL/GenBank/DDBJ whole genome shotgun (WGS) entry which is preliminary data.</text>
</comment>
<organism evidence="4">
    <name type="scientific">OCS116 cluster bacterium</name>
    <dbReference type="NCBI Taxonomy" id="2030921"/>
    <lineage>
        <taxon>Bacteria</taxon>
        <taxon>Pseudomonadati</taxon>
        <taxon>Pseudomonadota</taxon>
        <taxon>Alphaproteobacteria</taxon>
        <taxon>OCS116 cluster</taxon>
    </lineage>
</organism>
<dbReference type="SUPFAM" id="SSF51395">
    <property type="entry name" value="FMN-linked oxidoreductases"/>
    <property type="match status" value="1"/>
</dbReference>
<dbReference type="PANTHER" id="PTHR43656">
    <property type="entry name" value="BINDING OXIDOREDUCTASE, PUTATIVE (AFU_ORTHOLOGUE AFUA_2G08260)-RELATED"/>
    <property type="match status" value="1"/>
</dbReference>
<dbReference type="Gene3D" id="3.20.20.70">
    <property type="entry name" value="Aldolase class I"/>
    <property type="match status" value="1"/>
</dbReference>
<dbReference type="AlphaFoldDB" id="A0A2A4Z3L4"/>
<proteinExistence type="predicted"/>
<evidence type="ECO:0000256" key="2">
    <source>
        <dbReference type="ARBA" id="ARBA00023002"/>
    </source>
</evidence>
<accession>A0A2A4Z3L4</accession>
<feature type="domain" description="NADH:flavin oxidoreductase/NADH oxidase N-terminal" evidence="3">
    <location>
        <begin position="5"/>
        <end position="319"/>
    </location>
</feature>
<dbReference type="CDD" id="cd02803">
    <property type="entry name" value="OYE_like_FMN_family"/>
    <property type="match status" value="1"/>
</dbReference>
<dbReference type="InterPro" id="IPR051799">
    <property type="entry name" value="NADH_flavin_oxidoreductase"/>
</dbReference>
<evidence type="ECO:0000259" key="3">
    <source>
        <dbReference type="Pfam" id="PF00724"/>
    </source>
</evidence>
<sequence>MSSNLFQALTFTRGPEHKNRMFLAPLTNKQSNDDGTLADDEYNWLVGRAKGGYALTMTCAAHVQACGQGFDGQLGCFGDQHLKGLTKLATALKAAGSISSLQLHHAGMRSIDGVGDRVGASDDDKTKTRALTTTEIHQLIEDFTQAALRAQQAGFDGVEIHGAHGYILSQFLSPTINQRTDEWGGSLDNRARIIFYVLDKIRKTCRPDFQIGLRLSPERFGLRLAEIMQIAQQAMDTGQLDYLDMSLWDVFKQPEEEEFKGQTLMSYFTKLNRGNVRLGVAGKIMSAQDASDCLSNGADFVLIGRAGILNKNFPQDVKADSTYTSPATPVTEAFLRDQDLSKTFITMMHDFNGFVKD</sequence>
<keyword evidence="1" id="KW-0285">Flavoprotein</keyword>
<reference key="1">
    <citation type="submission" date="2017-08" db="EMBL/GenBank/DDBJ databases">
        <title>A dynamic microbial community with high functional redundancy inhabits the cold, oxic subseafloor aquifer.</title>
        <authorList>
            <person name="Tully B.J."/>
            <person name="Wheat C.G."/>
            <person name="Glazer B.T."/>
            <person name="Huber J.A."/>
        </authorList>
    </citation>
    <scope>NUCLEOTIDE SEQUENCE [LARGE SCALE GENOMIC DNA]</scope>
</reference>
<dbReference type="PANTHER" id="PTHR43656:SF2">
    <property type="entry name" value="BINDING OXIDOREDUCTASE, PUTATIVE (AFU_ORTHOLOGUE AFUA_2G08260)-RELATED"/>
    <property type="match status" value="1"/>
</dbReference>
<gene>
    <name evidence="4" type="ORF">COB13_07025</name>
</gene>